<feature type="domain" description="Response regulatory" evidence="10">
    <location>
        <begin position="1"/>
        <end position="98"/>
    </location>
</feature>
<keyword evidence="3" id="KW-0902">Two-component regulatory system</keyword>
<feature type="domain" description="HTH myb-type" evidence="11">
    <location>
        <begin position="132"/>
        <end position="196"/>
    </location>
</feature>
<dbReference type="NCBIfam" id="TIGR01557">
    <property type="entry name" value="myb_SHAQKYF"/>
    <property type="match status" value="1"/>
</dbReference>
<evidence type="ECO:0000259" key="11">
    <source>
        <dbReference type="PROSITE" id="PS51294"/>
    </source>
</evidence>
<keyword evidence="7" id="KW-0539">Nucleus</keyword>
<dbReference type="EMBL" id="CAKOAT010208376">
    <property type="protein sequence ID" value="CAH8355410.1"/>
    <property type="molecule type" value="Genomic_DNA"/>
</dbReference>
<keyword evidence="13" id="KW-1185">Reference proteome</keyword>
<keyword evidence="6" id="KW-0804">Transcription</keyword>
<feature type="compositionally biased region" description="Polar residues" evidence="9">
    <location>
        <begin position="214"/>
        <end position="223"/>
    </location>
</feature>
<dbReference type="InterPro" id="IPR001789">
    <property type="entry name" value="Sig_transdc_resp-reg_receiver"/>
</dbReference>
<dbReference type="FunFam" id="1.10.10.60:FF:000007">
    <property type="entry name" value="Two-component response regulator"/>
    <property type="match status" value="1"/>
</dbReference>
<evidence type="ECO:0000256" key="3">
    <source>
        <dbReference type="ARBA" id="ARBA00023012"/>
    </source>
</evidence>
<dbReference type="Gene3D" id="1.10.10.60">
    <property type="entry name" value="Homeodomain-like"/>
    <property type="match status" value="1"/>
</dbReference>
<evidence type="ECO:0000256" key="9">
    <source>
        <dbReference type="SAM" id="MobiDB-lite"/>
    </source>
</evidence>
<keyword evidence="5" id="KW-0010">Activator</keyword>
<feature type="region of interest" description="Disordered" evidence="9">
    <location>
        <begin position="198"/>
        <end position="223"/>
    </location>
</feature>
<feature type="modified residue" description="4-aspartylphosphate" evidence="8">
    <location>
        <position position="34"/>
    </location>
</feature>
<protein>
    <submittedName>
        <fullName evidence="12">Uncharacterized protein</fullName>
    </submittedName>
</protein>
<dbReference type="AlphaFoldDB" id="A0ABC8K921"/>
<evidence type="ECO:0000256" key="1">
    <source>
        <dbReference type="ARBA" id="ARBA00004123"/>
    </source>
</evidence>
<dbReference type="PROSITE" id="PS50110">
    <property type="entry name" value="RESPONSE_REGULATORY"/>
    <property type="match status" value="1"/>
</dbReference>
<dbReference type="SUPFAM" id="SSF52172">
    <property type="entry name" value="CheY-like"/>
    <property type="match status" value="1"/>
</dbReference>
<evidence type="ECO:0000256" key="6">
    <source>
        <dbReference type="ARBA" id="ARBA00023163"/>
    </source>
</evidence>
<sequence>MTQFSYKVTDFKNGDEAIAFLMTSKHEIDLVIWDFHVPEINGLEALNTIGKEMNLPVVIMSHEHRKETVMESTKRGSCNFIVKPVSKEVIAVLWQHVYRKSVYSVESDPESVNNKEDSSSGEQNNSYQKEDKNKKPRMTWTPELHQLFEKAVQKMGGLENAVPKQILKCMQEERDVGLSRNNVASHLQKYRLNTGKKSCVGQESREDSEWRNVGPNTTLTATKPLLNSSFSHHARGPYFGNGQDARNAPMQYPSTNYFTMNNSHFMTNSLANLPYNTDLFLPQQHQQPQFQYQPYSHSSLQLPSVITKQESPAMENPDLIYNQHSPYFDSNEFFPKGLGNFDTTNGH</sequence>
<dbReference type="SUPFAM" id="SSF46689">
    <property type="entry name" value="Homeodomain-like"/>
    <property type="match status" value="1"/>
</dbReference>
<dbReference type="Proteomes" id="UP001642260">
    <property type="component" value="Unassembled WGS sequence"/>
</dbReference>
<evidence type="ECO:0000256" key="5">
    <source>
        <dbReference type="ARBA" id="ARBA00023159"/>
    </source>
</evidence>
<evidence type="ECO:0000256" key="4">
    <source>
        <dbReference type="ARBA" id="ARBA00023015"/>
    </source>
</evidence>
<feature type="region of interest" description="Disordered" evidence="9">
    <location>
        <begin position="106"/>
        <end position="137"/>
    </location>
</feature>
<evidence type="ECO:0000256" key="7">
    <source>
        <dbReference type="ARBA" id="ARBA00023242"/>
    </source>
</evidence>
<dbReference type="Pfam" id="PF00072">
    <property type="entry name" value="Response_reg"/>
    <property type="match status" value="1"/>
</dbReference>
<dbReference type="Pfam" id="PF00249">
    <property type="entry name" value="Myb_DNA-binding"/>
    <property type="match status" value="1"/>
</dbReference>
<dbReference type="InterPro" id="IPR001005">
    <property type="entry name" value="SANT/Myb"/>
</dbReference>
<keyword evidence="4" id="KW-0805">Transcription regulation</keyword>
<evidence type="ECO:0000259" key="10">
    <source>
        <dbReference type="PROSITE" id="PS50110"/>
    </source>
</evidence>
<dbReference type="GO" id="GO:0005634">
    <property type="term" value="C:nucleus"/>
    <property type="evidence" value="ECO:0007669"/>
    <property type="project" value="UniProtKB-SubCell"/>
</dbReference>
<accession>A0ABC8K921</accession>
<dbReference type="InterPro" id="IPR009057">
    <property type="entry name" value="Homeodomain-like_sf"/>
</dbReference>
<dbReference type="PANTHER" id="PTHR43874">
    <property type="entry name" value="TWO-COMPONENT RESPONSE REGULATOR"/>
    <property type="match status" value="1"/>
</dbReference>
<evidence type="ECO:0000313" key="13">
    <source>
        <dbReference type="Proteomes" id="UP001642260"/>
    </source>
</evidence>
<gene>
    <name evidence="12" type="ORF">ERUC_LOCUS21165</name>
</gene>
<dbReference type="GO" id="GO:0000160">
    <property type="term" value="P:phosphorelay signal transduction system"/>
    <property type="evidence" value="ECO:0007669"/>
    <property type="project" value="UniProtKB-KW"/>
</dbReference>
<organism evidence="12 13">
    <name type="scientific">Eruca vesicaria subsp. sativa</name>
    <name type="common">Garden rocket</name>
    <name type="synonym">Eruca sativa</name>
    <dbReference type="NCBI Taxonomy" id="29727"/>
    <lineage>
        <taxon>Eukaryota</taxon>
        <taxon>Viridiplantae</taxon>
        <taxon>Streptophyta</taxon>
        <taxon>Embryophyta</taxon>
        <taxon>Tracheophyta</taxon>
        <taxon>Spermatophyta</taxon>
        <taxon>Magnoliopsida</taxon>
        <taxon>eudicotyledons</taxon>
        <taxon>Gunneridae</taxon>
        <taxon>Pentapetalae</taxon>
        <taxon>rosids</taxon>
        <taxon>malvids</taxon>
        <taxon>Brassicales</taxon>
        <taxon>Brassicaceae</taxon>
        <taxon>Brassiceae</taxon>
        <taxon>Eruca</taxon>
    </lineage>
</organism>
<evidence type="ECO:0000313" key="12">
    <source>
        <dbReference type="EMBL" id="CAH8355410.1"/>
    </source>
</evidence>
<dbReference type="PANTHER" id="PTHR43874:SF82">
    <property type="entry name" value="TWO-COMPONENT RESPONSE REGULATOR ARR20-RELATED"/>
    <property type="match status" value="1"/>
</dbReference>
<dbReference type="InterPro" id="IPR006447">
    <property type="entry name" value="Myb_dom_plants"/>
</dbReference>
<dbReference type="PROSITE" id="PS51294">
    <property type="entry name" value="HTH_MYB"/>
    <property type="match status" value="1"/>
</dbReference>
<name>A0ABC8K921_ERUVS</name>
<evidence type="ECO:0000256" key="8">
    <source>
        <dbReference type="PROSITE-ProRule" id="PRU00169"/>
    </source>
</evidence>
<comment type="subcellular location">
    <subcellularLocation>
        <location evidence="1">Nucleus</location>
    </subcellularLocation>
</comment>
<proteinExistence type="predicted"/>
<evidence type="ECO:0000256" key="2">
    <source>
        <dbReference type="ARBA" id="ARBA00022553"/>
    </source>
</evidence>
<dbReference type="InterPro" id="IPR011006">
    <property type="entry name" value="CheY-like_superfamily"/>
</dbReference>
<comment type="caution">
    <text evidence="12">The sequence shown here is derived from an EMBL/GenBank/DDBJ whole genome shotgun (WGS) entry which is preliminary data.</text>
</comment>
<dbReference type="InterPro" id="IPR045279">
    <property type="entry name" value="ARR-like"/>
</dbReference>
<dbReference type="Gene3D" id="3.40.50.2300">
    <property type="match status" value="1"/>
</dbReference>
<keyword evidence="2 8" id="KW-0597">Phosphoprotein</keyword>
<dbReference type="InterPro" id="IPR017930">
    <property type="entry name" value="Myb_dom"/>
</dbReference>
<dbReference type="CDD" id="cd17584">
    <property type="entry name" value="REC_typeB_ARR-like"/>
    <property type="match status" value="1"/>
</dbReference>
<reference evidence="12 13" key="1">
    <citation type="submission" date="2022-03" db="EMBL/GenBank/DDBJ databases">
        <authorList>
            <person name="Macdonald S."/>
            <person name="Ahmed S."/>
            <person name="Newling K."/>
        </authorList>
    </citation>
    <scope>NUCLEOTIDE SEQUENCE [LARGE SCALE GENOMIC DNA]</scope>
</reference>